<protein>
    <submittedName>
        <fullName evidence="1">Uncharacterized protein</fullName>
    </submittedName>
</protein>
<dbReference type="AlphaFoldDB" id="A0A165C1Y9"/>
<organism evidence="1 2">
    <name type="scientific">Laetiporus sulphureus 93-53</name>
    <dbReference type="NCBI Taxonomy" id="1314785"/>
    <lineage>
        <taxon>Eukaryota</taxon>
        <taxon>Fungi</taxon>
        <taxon>Dikarya</taxon>
        <taxon>Basidiomycota</taxon>
        <taxon>Agaricomycotina</taxon>
        <taxon>Agaricomycetes</taxon>
        <taxon>Polyporales</taxon>
        <taxon>Laetiporus</taxon>
    </lineage>
</organism>
<evidence type="ECO:0000313" key="1">
    <source>
        <dbReference type="EMBL" id="KZT02056.1"/>
    </source>
</evidence>
<reference evidence="1 2" key="1">
    <citation type="journal article" date="2016" name="Mol. Biol. Evol.">
        <title>Comparative Genomics of Early-Diverging Mushroom-Forming Fungi Provides Insights into the Origins of Lignocellulose Decay Capabilities.</title>
        <authorList>
            <person name="Nagy L.G."/>
            <person name="Riley R."/>
            <person name="Tritt A."/>
            <person name="Adam C."/>
            <person name="Daum C."/>
            <person name="Floudas D."/>
            <person name="Sun H."/>
            <person name="Yadav J.S."/>
            <person name="Pangilinan J."/>
            <person name="Larsson K.H."/>
            <person name="Matsuura K."/>
            <person name="Barry K."/>
            <person name="Labutti K."/>
            <person name="Kuo R."/>
            <person name="Ohm R.A."/>
            <person name="Bhattacharya S.S."/>
            <person name="Shirouzu T."/>
            <person name="Yoshinaga Y."/>
            <person name="Martin F.M."/>
            <person name="Grigoriev I.V."/>
            <person name="Hibbett D.S."/>
        </authorList>
    </citation>
    <scope>NUCLEOTIDE SEQUENCE [LARGE SCALE GENOMIC DNA]</scope>
    <source>
        <strain evidence="1 2">93-53</strain>
    </source>
</reference>
<gene>
    <name evidence="1" type="ORF">LAESUDRAFT_439724</name>
</gene>
<dbReference type="GeneID" id="63819494"/>
<keyword evidence="2" id="KW-1185">Reference proteome</keyword>
<dbReference type="Proteomes" id="UP000076871">
    <property type="component" value="Unassembled WGS sequence"/>
</dbReference>
<dbReference type="InParanoid" id="A0A165C1Y9"/>
<name>A0A165C1Y9_9APHY</name>
<dbReference type="RefSeq" id="XP_040759796.1">
    <property type="nucleotide sequence ID" value="XM_040902463.1"/>
</dbReference>
<evidence type="ECO:0000313" key="2">
    <source>
        <dbReference type="Proteomes" id="UP000076871"/>
    </source>
</evidence>
<accession>A0A165C1Y9</accession>
<sequence>MLRSGPQSISRPPNYLNGEPRLALGLLQIHVSTYVLIFSRTDTRYCLFAVRLHPTNRESRRTLPLPYCPCGPFRSRCGRAALLVTDCCGLGGAVDGWRTHGAPVFVLVRNHHNSAREVQESSAVHVNRCLRSFTGFRYAIV</sequence>
<dbReference type="EMBL" id="KV427656">
    <property type="protein sequence ID" value="KZT02056.1"/>
    <property type="molecule type" value="Genomic_DNA"/>
</dbReference>
<proteinExistence type="predicted"/>